<comment type="similarity">
    <text evidence="2">Belongs to the NADH dehydrogenase family.</text>
</comment>
<dbReference type="STRING" id="1401.BK123_23745"/>
<comment type="cofactor">
    <cofactor evidence="1">
        <name>FAD</name>
        <dbReference type="ChEBI" id="CHEBI:57692"/>
    </cofactor>
</comment>
<protein>
    <submittedName>
        <fullName evidence="7">FAD-dependent oxidoreductase</fullName>
    </submittedName>
</protein>
<dbReference type="PANTHER" id="PTHR42913">
    <property type="entry name" value="APOPTOSIS-INDUCING FACTOR 1"/>
    <property type="match status" value="1"/>
</dbReference>
<evidence type="ECO:0000313" key="7">
    <source>
        <dbReference type="EMBL" id="OME90309.1"/>
    </source>
</evidence>
<dbReference type="PRINTS" id="PR00368">
    <property type="entry name" value="FADPNR"/>
</dbReference>
<evidence type="ECO:0000256" key="5">
    <source>
        <dbReference type="ARBA" id="ARBA00023002"/>
    </source>
</evidence>
<dbReference type="GO" id="GO:0019646">
    <property type="term" value="P:aerobic electron transport chain"/>
    <property type="evidence" value="ECO:0007669"/>
    <property type="project" value="TreeGrafter"/>
</dbReference>
<dbReference type="RefSeq" id="WP_076324836.1">
    <property type="nucleotide sequence ID" value="NZ_BOSB01000001.1"/>
</dbReference>
<dbReference type="OrthoDB" id="9781621at2"/>
<feature type="domain" description="FAD/NAD(P)-binding" evidence="6">
    <location>
        <begin position="6"/>
        <end position="320"/>
    </location>
</feature>
<dbReference type="InterPro" id="IPR023753">
    <property type="entry name" value="FAD/NAD-binding_dom"/>
</dbReference>
<reference evidence="7 8" key="1">
    <citation type="submission" date="2016-11" db="EMBL/GenBank/DDBJ databases">
        <title>Paenibacillus species isolates.</title>
        <authorList>
            <person name="Beno S.M."/>
        </authorList>
    </citation>
    <scope>NUCLEOTIDE SEQUENCE [LARGE SCALE GENOMIC DNA]</scope>
    <source>
        <strain evidence="7 8">FSL F4-0100</strain>
    </source>
</reference>
<keyword evidence="5" id="KW-0560">Oxidoreductase</keyword>
<sequence>MSSIPKIVILGAGYGGILTAQRLQKELNYNEADVTLVNRHDYHYITTHLHMPAAGTDSIENTRVSISKLIDEFKIDLVKSSVQEIRLHDKKVILEDGTLSYDYLVIGLGGEPETFGIPGLAEHAMTIRSINSVRLIREHIEYQFALYKNERRPQERINFVVGGAGFSGIEFVAELADRIPRLCKEYDVDPTLVNIYNVEAAPAALPGFAPELVEYAMNVLEKKGVTFKMGIAIKECLPGGVVLNNGEEIRAATVVWTGGIRGNRLVEAAGFETMRGRVKVDEYLRAPGYENIYIIGDNSLIFNEEGRPYPPTAQMAMQQGVCCAQNIVAAIRDKSMRKFEFHNKGTVASLGRGEGIAVVGDKKYQGWKAAQLKKLVDLRYLFIIGGIPLVLKKGRFL</sequence>
<gene>
    <name evidence="7" type="ORF">BK123_23745</name>
</gene>
<evidence type="ECO:0000256" key="1">
    <source>
        <dbReference type="ARBA" id="ARBA00001974"/>
    </source>
</evidence>
<organism evidence="7 8">
    <name type="scientific">Paenibacillus lautus</name>
    <name type="common">Bacillus lautus</name>
    <dbReference type="NCBI Taxonomy" id="1401"/>
    <lineage>
        <taxon>Bacteria</taxon>
        <taxon>Bacillati</taxon>
        <taxon>Bacillota</taxon>
        <taxon>Bacilli</taxon>
        <taxon>Bacillales</taxon>
        <taxon>Paenibacillaceae</taxon>
        <taxon>Paenibacillus</taxon>
    </lineage>
</organism>
<dbReference type="SUPFAM" id="SSF51905">
    <property type="entry name" value="FAD/NAD(P)-binding domain"/>
    <property type="match status" value="1"/>
</dbReference>
<accession>A0A1R1AXL8</accession>
<dbReference type="PANTHER" id="PTHR42913:SF3">
    <property type="entry name" value="64 KDA MITOCHONDRIAL NADH DEHYDROGENASE (EUROFUNG)"/>
    <property type="match status" value="1"/>
</dbReference>
<dbReference type="Gene3D" id="3.50.50.100">
    <property type="match status" value="1"/>
</dbReference>
<evidence type="ECO:0000256" key="4">
    <source>
        <dbReference type="ARBA" id="ARBA00022827"/>
    </source>
</evidence>
<dbReference type="Pfam" id="PF07992">
    <property type="entry name" value="Pyr_redox_2"/>
    <property type="match status" value="1"/>
</dbReference>
<evidence type="ECO:0000259" key="6">
    <source>
        <dbReference type="Pfam" id="PF07992"/>
    </source>
</evidence>
<dbReference type="GO" id="GO:0003955">
    <property type="term" value="F:NAD(P)H dehydrogenase (quinone) activity"/>
    <property type="evidence" value="ECO:0007669"/>
    <property type="project" value="TreeGrafter"/>
</dbReference>
<name>A0A1R1AXL8_PAELA</name>
<keyword evidence="3" id="KW-0285">Flavoprotein</keyword>
<evidence type="ECO:0000256" key="3">
    <source>
        <dbReference type="ARBA" id="ARBA00022630"/>
    </source>
</evidence>
<dbReference type="InterPro" id="IPR051169">
    <property type="entry name" value="NADH-Q_oxidoreductase"/>
</dbReference>
<dbReference type="GeneID" id="72766866"/>
<evidence type="ECO:0000313" key="8">
    <source>
        <dbReference type="Proteomes" id="UP000187074"/>
    </source>
</evidence>
<dbReference type="EMBL" id="MRTF01000008">
    <property type="protein sequence ID" value="OME90309.1"/>
    <property type="molecule type" value="Genomic_DNA"/>
</dbReference>
<keyword evidence="4" id="KW-0274">FAD</keyword>
<evidence type="ECO:0000256" key="2">
    <source>
        <dbReference type="ARBA" id="ARBA00005272"/>
    </source>
</evidence>
<dbReference type="InterPro" id="IPR036188">
    <property type="entry name" value="FAD/NAD-bd_sf"/>
</dbReference>
<proteinExistence type="inferred from homology"/>
<dbReference type="Proteomes" id="UP000187074">
    <property type="component" value="Unassembled WGS sequence"/>
</dbReference>
<comment type="caution">
    <text evidence="7">The sequence shown here is derived from an EMBL/GenBank/DDBJ whole genome shotgun (WGS) entry which is preliminary data.</text>
</comment>
<dbReference type="AlphaFoldDB" id="A0A1R1AXL8"/>